<dbReference type="Proteomes" id="UP000824533">
    <property type="component" value="Linkage Group LG07"/>
</dbReference>
<proteinExistence type="predicted"/>
<dbReference type="EMBL" id="CM034393">
    <property type="protein sequence ID" value="KAJ0180013.1"/>
    <property type="molecule type" value="Genomic_DNA"/>
</dbReference>
<keyword evidence="2" id="KW-1185">Reference proteome</keyword>
<name>A0ACC1D8V0_9NEOP</name>
<accession>A0ACC1D8V0</accession>
<protein>
    <submittedName>
        <fullName evidence="1">Uncharacterized protein</fullName>
    </submittedName>
</protein>
<evidence type="ECO:0000313" key="1">
    <source>
        <dbReference type="EMBL" id="KAJ0180013.1"/>
    </source>
</evidence>
<sequence length="311" mass="35344">MGSSIRPDHIEPGIGPDLHARAGWIGHHLSFATHAAARRVVEWRVLEEVKSLSDHRYIRFELTPSSGPSPVHRPPLLPSWALTKLDPERAEEWALTESWAYPAEFANLESQAEHMCKTLTRVCDAAMPRVPKRQPPCKQVHWWTEELGEMRKAVRIISHRLKRCRARRPPDYVAENGLVGEFREARKALSIAILQAKARARAELLDRDARSGPLGASVPWDPQHVAALHIHGRFPSQWKEGRLCLIPKGGRPPNDPFAFRLIVLLNEVAKVFEKILAERLVKHLDAVEPGLSETQFGFRRRRSTMDAFETL</sequence>
<evidence type="ECO:0000313" key="2">
    <source>
        <dbReference type="Proteomes" id="UP000824533"/>
    </source>
</evidence>
<comment type="caution">
    <text evidence="1">The sequence shown here is derived from an EMBL/GenBank/DDBJ whole genome shotgun (WGS) entry which is preliminary data.</text>
</comment>
<gene>
    <name evidence="1" type="ORF">K1T71_004604</name>
</gene>
<reference evidence="1 2" key="1">
    <citation type="journal article" date="2021" name="Front. Genet.">
        <title>Chromosome-Level Genome Assembly Reveals Significant Gene Expansion in the Toll and IMD Signaling Pathways of Dendrolimus kikuchii.</title>
        <authorList>
            <person name="Zhou J."/>
            <person name="Wu P."/>
            <person name="Xiong Z."/>
            <person name="Liu N."/>
            <person name="Zhao N."/>
            <person name="Ji M."/>
            <person name="Qiu Y."/>
            <person name="Yang B."/>
        </authorList>
    </citation>
    <scope>NUCLEOTIDE SEQUENCE [LARGE SCALE GENOMIC DNA]</scope>
    <source>
        <strain evidence="1">Ann1</strain>
    </source>
</reference>
<organism evidence="1 2">
    <name type="scientific">Dendrolimus kikuchii</name>
    <dbReference type="NCBI Taxonomy" id="765133"/>
    <lineage>
        <taxon>Eukaryota</taxon>
        <taxon>Metazoa</taxon>
        <taxon>Ecdysozoa</taxon>
        <taxon>Arthropoda</taxon>
        <taxon>Hexapoda</taxon>
        <taxon>Insecta</taxon>
        <taxon>Pterygota</taxon>
        <taxon>Neoptera</taxon>
        <taxon>Endopterygota</taxon>
        <taxon>Lepidoptera</taxon>
        <taxon>Glossata</taxon>
        <taxon>Ditrysia</taxon>
        <taxon>Bombycoidea</taxon>
        <taxon>Lasiocampidae</taxon>
        <taxon>Dendrolimus</taxon>
    </lineage>
</organism>